<dbReference type="AlphaFoldDB" id="A0A9P8Q3I0"/>
<gene>
    <name evidence="1" type="ORF">WICPIJ_005718</name>
</gene>
<name>A0A9P8Q3I0_WICPI</name>
<evidence type="ECO:0000313" key="1">
    <source>
        <dbReference type="EMBL" id="KAH3683302.1"/>
    </source>
</evidence>
<keyword evidence="2" id="KW-1185">Reference proteome</keyword>
<dbReference type="Proteomes" id="UP000774326">
    <property type="component" value="Unassembled WGS sequence"/>
</dbReference>
<sequence length="81" mass="9073">MKIKFPTLNQTLRDQIESLDVLSLKLFNTGDKVNKATIMNMALLNPPGLSDRSPSNSEYQRYKIKETSVPTEAGIVASQLY</sequence>
<evidence type="ECO:0000313" key="2">
    <source>
        <dbReference type="Proteomes" id="UP000774326"/>
    </source>
</evidence>
<comment type="caution">
    <text evidence="1">The sequence shown here is derived from an EMBL/GenBank/DDBJ whole genome shotgun (WGS) entry which is preliminary data.</text>
</comment>
<accession>A0A9P8Q3I0</accession>
<protein>
    <submittedName>
        <fullName evidence="1">Uncharacterized protein</fullName>
    </submittedName>
</protein>
<dbReference type="EMBL" id="JAEUBG010003191">
    <property type="protein sequence ID" value="KAH3683302.1"/>
    <property type="molecule type" value="Genomic_DNA"/>
</dbReference>
<reference evidence="1" key="2">
    <citation type="submission" date="2021-01" db="EMBL/GenBank/DDBJ databases">
        <authorList>
            <person name="Schikora-Tamarit M.A."/>
        </authorList>
    </citation>
    <scope>NUCLEOTIDE SEQUENCE</scope>
    <source>
        <strain evidence="1">CBS2887</strain>
    </source>
</reference>
<organism evidence="1 2">
    <name type="scientific">Wickerhamomyces pijperi</name>
    <name type="common">Yeast</name>
    <name type="synonym">Pichia pijperi</name>
    <dbReference type="NCBI Taxonomy" id="599730"/>
    <lineage>
        <taxon>Eukaryota</taxon>
        <taxon>Fungi</taxon>
        <taxon>Dikarya</taxon>
        <taxon>Ascomycota</taxon>
        <taxon>Saccharomycotina</taxon>
        <taxon>Saccharomycetes</taxon>
        <taxon>Phaffomycetales</taxon>
        <taxon>Wickerhamomycetaceae</taxon>
        <taxon>Wickerhamomyces</taxon>
    </lineage>
</organism>
<reference evidence="1" key="1">
    <citation type="journal article" date="2021" name="Open Biol.">
        <title>Shared evolutionary footprints suggest mitochondrial oxidative damage underlies multiple complex I losses in fungi.</title>
        <authorList>
            <person name="Schikora-Tamarit M.A."/>
            <person name="Marcet-Houben M."/>
            <person name="Nosek J."/>
            <person name="Gabaldon T."/>
        </authorList>
    </citation>
    <scope>NUCLEOTIDE SEQUENCE</scope>
    <source>
        <strain evidence="1">CBS2887</strain>
    </source>
</reference>
<proteinExistence type="predicted"/>